<dbReference type="InterPro" id="IPR006124">
    <property type="entry name" value="Metalloenzyme"/>
</dbReference>
<dbReference type="AlphaFoldDB" id="W8T7K1"/>
<dbReference type="GO" id="GO:0006007">
    <property type="term" value="P:glucose catabolic process"/>
    <property type="evidence" value="ECO:0007669"/>
    <property type="project" value="InterPro"/>
</dbReference>
<comment type="catalytic activity">
    <reaction evidence="1 10">
        <text>(2R)-2-phosphoglycerate = (2R)-3-phosphoglycerate</text>
        <dbReference type="Rhea" id="RHEA:15901"/>
        <dbReference type="ChEBI" id="CHEBI:58272"/>
        <dbReference type="ChEBI" id="CHEBI:58289"/>
        <dbReference type="EC" id="5.4.2.12"/>
    </reaction>
</comment>
<evidence type="ECO:0000256" key="8">
    <source>
        <dbReference type="ARBA" id="ARBA00023235"/>
    </source>
</evidence>
<comment type="cofactor">
    <cofactor evidence="10">
        <name>Mn(2+)</name>
        <dbReference type="ChEBI" id="CHEBI:29035"/>
    </cofactor>
    <text evidence="10">Binds 2 manganese ions per subunit.</text>
</comment>
<feature type="binding site" evidence="10 13">
    <location>
        <position position="441"/>
    </location>
    <ligand>
        <name>Mn(2+)</name>
        <dbReference type="ChEBI" id="CHEBI:29035"/>
        <label>2</label>
    </ligand>
</feature>
<dbReference type="PANTHER" id="PTHR31637:SF0">
    <property type="entry name" value="2,3-BISPHOSPHOGLYCERATE-INDEPENDENT PHOSPHOGLYCERATE MUTASE"/>
    <property type="match status" value="1"/>
</dbReference>
<evidence type="ECO:0000256" key="6">
    <source>
        <dbReference type="ARBA" id="ARBA00023152"/>
    </source>
</evidence>
<keyword evidence="17" id="KW-1185">Reference proteome</keyword>
<feature type="domain" description="BPG-independent PGAM N-terminal" evidence="15">
    <location>
        <begin position="81"/>
        <end position="294"/>
    </location>
</feature>
<comment type="pathway">
    <text evidence="2 10">Carbohydrate degradation; glycolysis; pyruvate from D-glyceraldehyde 3-phosphate: step 3/5.</text>
</comment>
<dbReference type="Pfam" id="PF06415">
    <property type="entry name" value="iPGM_N"/>
    <property type="match status" value="1"/>
</dbReference>
<feature type="binding site" evidence="10 12">
    <location>
        <position position="184"/>
    </location>
    <ligand>
        <name>substrate</name>
    </ligand>
</feature>
<evidence type="ECO:0000256" key="2">
    <source>
        <dbReference type="ARBA" id="ARBA00004798"/>
    </source>
</evidence>
<dbReference type="Gene3D" id="3.40.1450.10">
    <property type="entry name" value="BPG-independent phosphoglycerate mutase, domain B"/>
    <property type="match status" value="1"/>
</dbReference>
<reference evidence="16 17" key="1">
    <citation type="journal article" date="2014" name="Genome Announc.">
        <title>Complete Genome Sequence of Amino Acid-Utilizing Eubacterium acidaminophilum al-2 (DSM 3953).</title>
        <authorList>
            <person name="Poehlein A."/>
            <person name="Andreesen J.R."/>
            <person name="Daniel R."/>
        </authorList>
    </citation>
    <scope>NUCLEOTIDE SEQUENCE [LARGE SCALE GENOMIC DNA]</scope>
    <source>
        <strain evidence="16 17">DSM 3953</strain>
    </source>
</reference>
<feature type="active site" description="Phosphoserine intermediate" evidence="10 11">
    <location>
        <position position="61"/>
    </location>
</feature>
<feature type="binding site" evidence="10 12">
    <location>
        <begin position="152"/>
        <end position="153"/>
    </location>
    <ligand>
        <name>substrate</name>
    </ligand>
</feature>
<feature type="binding site" evidence="10 13">
    <location>
        <position position="11"/>
    </location>
    <ligand>
        <name>Mn(2+)</name>
        <dbReference type="ChEBI" id="CHEBI:29035"/>
        <label>2</label>
    </ligand>
</feature>
<dbReference type="PIRSF" id="PIRSF001492">
    <property type="entry name" value="IPGAM"/>
    <property type="match status" value="1"/>
</dbReference>
<dbReference type="SUPFAM" id="SSF64158">
    <property type="entry name" value="2,3-Bisphosphoglycerate-independent phosphoglycerate mutase, substrate-binding domain"/>
    <property type="match status" value="1"/>
</dbReference>
<evidence type="ECO:0000313" key="16">
    <source>
        <dbReference type="EMBL" id="AHM56875.1"/>
    </source>
</evidence>
<evidence type="ECO:0000256" key="10">
    <source>
        <dbReference type="HAMAP-Rule" id="MF_01038"/>
    </source>
</evidence>
<evidence type="ECO:0000256" key="13">
    <source>
        <dbReference type="PIRSR" id="PIRSR001492-3"/>
    </source>
</evidence>
<keyword evidence="6 10" id="KW-0324">Glycolysis</keyword>
<name>W8T7K1_PEPAC</name>
<dbReference type="EMBL" id="CP007452">
    <property type="protein sequence ID" value="AHM56875.1"/>
    <property type="molecule type" value="Genomic_DNA"/>
</dbReference>
<dbReference type="Proteomes" id="UP000019591">
    <property type="component" value="Chromosome"/>
</dbReference>
<dbReference type="InterPro" id="IPR005995">
    <property type="entry name" value="Pgm_bpd_ind"/>
</dbReference>
<evidence type="ECO:0000259" key="14">
    <source>
        <dbReference type="Pfam" id="PF01676"/>
    </source>
</evidence>
<evidence type="ECO:0000256" key="7">
    <source>
        <dbReference type="ARBA" id="ARBA00023211"/>
    </source>
</evidence>
<keyword evidence="8 10" id="KW-0413">Isomerase</keyword>
<dbReference type="Pfam" id="PF01676">
    <property type="entry name" value="Metalloenzyme"/>
    <property type="match status" value="1"/>
</dbReference>
<dbReference type="HOGENOM" id="CLU_026099_2_0_9"/>
<dbReference type="OrthoDB" id="9800863at2"/>
<dbReference type="PANTHER" id="PTHR31637">
    <property type="entry name" value="2,3-BISPHOSPHOGLYCERATE-INDEPENDENT PHOSPHOGLYCERATE MUTASE"/>
    <property type="match status" value="1"/>
</dbReference>
<feature type="domain" description="Metalloenzyme" evidence="14">
    <location>
        <begin position="3"/>
        <end position="497"/>
    </location>
</feature>
<feature type="binding site" evidence="10 13">
    <location>
        <position position="459"/>
    </location>
    <ligand>
        <name>Mn(2+)</name>
        <dbReference type="ChEBI" id="CHEBI:29035"/>
        <label>1</label>
    </ligand>
</feature>
<evidence type="ECO:0000256" key="5">
    <source>
        <dbReference type="ARBA" id="ARBA00022723"/>
    </source>
</evidence>
<dbReference type="SUPFAM" id="SSF53649">
    <property type="entry name" value="Alkaline phosphatase-like"/>
    <property type="match status" value="1"/>
</dbReference>
<dbReference type="KEGG" id="eac:EAL2_c15800"/>
<evidence type="ECO:0000256" key="11">
    <source>
        <dbReference type="PIRSR" id="PIRSR001492-1"/>
    </source>
</evidence>
<dbReference type="HAMAP" id="MF_01038">
    <property type="entry name" value="GpmI"/>
    <property type="match status" value="1"/>
</dbReference>
<evidence type="ECO:0000256" key="1">
    <source>
        <dbReference type="ARBA" id="ARBA00000370"/>
    </source>
</evidence>
<dbReference type="FunFam" id="3.40.1450.10:FF:000001">
    <property type="entry name" value="2,3-bisphosphoglycerate-independent phosphoglycerate mutase"/>
    <property type="match status" value="1"/>
</dbReference>
<evidence type="ECO:0000256" key="9">
    <source>
        <dbReference type="ARBA" id="ARBA00071648"/>
    </source>
</evidence>
<dbReference type="eggNOG" id="COG0696">
    <property type="taxonomic scope" value="Bacteria"/>
</dbReference>
<dbReference type="InterPro" id="IPR017850">
    <property type="entry name" value="Alkaline_phosphatase_core_sf"/>
</dbReference>
<dbReference type="GO" id="GO:0005829">
    <property type="term" value="C:cytosol"/>
    <property type="evidence" value="ECO:0007669"/>
    <property type="project" value="TreeGrafter"/>
</dbReference>
<feature type="binding site" evidence="10 12">
    <location>
        <position position="190"/>
    </location>
    <ligand>
        <name>substrate</name>
    </ligand>
</feature>
<dbReference type="Gene3D" id="3.40.720.10">
    <property type="entry name" value="Alkaline Phosphatase, subunit A"/>
    <property type="match status" value="1"/>
</dbReference>
<evidence type="ECO:0000256" key="12">
    <source>
        <dbReference type="PIRSR" id="PIRSR001492-2"/>
    </source>
</evidence>
<sequence>MNKTVALFILDGFGIGNGDCGNAVMKAKMPNYKRYIENYPHTDIGASGMEVGLPEGQMGNSEVGHLNIGAGRIVYQELTRITKEIEEGAFFENKAFIEAIESAKKKGGKVHLMGLLSDGGVHSHIDHLKGLLRLCRDKGMQAVYVHAFLDGRDTPPQSALGYIEELEEYMQSIETGRIATVSGRYYAMDRDNRWERVKKAYDALASGIGETAKSAREAVENSYAQGKHDEFVLPTAVIEDGKSVAKIEDGDSIIFFNFRPDRARELTRALVDKEFGGFERIKPEVFFVCMTRYDATIDGVTVAYEPQSLSNTLGEYLSLNGKSQLRMAETEKYAHVTFFFNGGKEEPYAGEDRKLIPSPKVATYDLQPEMSAFEVAGEFEKMLDLKDYDFAVLNFANPDMVGHTGNMCAVIKALEAVDKCLGIVVEKVLSKGGSAIITADHGNSEYMVDQQTGQPFTAHTTNRVPLILVNGEQTRLRSGGRLCDIAPTVLDLLGMQKPAEMTGISLIEKINPNK</sequence>
<protein>
    <recommendedName>
        <fullName evidence="9 10">2,3-bisphosphoglycerate-independent phosphoglycerate mutase</fullName>
        <shortName evidence="10">BPG-independent PGAM</shortName>
        <shortName evidence="10">Phosphoglyceromutase</shortName>
        <shortName evidence="10">iPGM</shortName>
        <ecNumber evidence="4 10">5.4.2.12</ecNumber>
    </recommendedName>
</protein>
<dbReference type="CDD" id="cd16010">
    <property type="entry name" value="iPGM"/>
    <property type="match status" value="1"/>
</dbReference>
<feature type="binding site" evidence="10 13">
    <location>
        <position position="61"/>
    </location>
    <ligand>
        <name>Mn(2+)</name>
        <dbReference type="ChEBI" id="CHEBI:29035"/>
        <label>2</label>
    </ligand>
</feature>
<evidence type="ECO:0000259" key="15">
    <source>
        <dbReference type="Pfam" id="PF06415"/>
    </source>
</evidence>
<comment type="similarity">
    <text evidence="3 10">Belongs to the BPG-independent phosphoglycerate mutase family.</text>
</comment>
<dbReference type="GO" id="GO:0004619">
    <property type="term" value="F:phosphoglycerate mutase activity"/>
    <property type="evidence" value="ECO:0007669"/>
    <property type="project" value="UniProtKB-UniRule"/>
</dbReference>
<dbReference type="NCBIfam" id="TIGR01307">
    <property type="entry name" value="pgm_bpd_ind"/>
    <property type="match status" value="1"/>
</dbReference>
<dbReference type="RefSeq" id="WP_025435853.1">
    <property type="nucleotide sequence ID" value="NZ_CP007452.1"/>
</dbReference>
<dbReference type="EC" id="5.4.2.12" evidence="4 10"/>
<comment type="function">
    <text evidence="10">Catalyzes the interconversion of 2-phosphoglycerate and 3-phosphoglycerate.</text>
</comment>
<feature type="binding site" evidence="10 12">
    <location>
        <begin position="259"/>
        <end position="262"/>
    </location>
    <ligand>
        <name>substrate</name>
    </ligand>
</feature>
<feature type="binding site" evidence="10 12">
    <location>
        <position position="332"/>
    </location>
    <ligand>
        <name>substrate</name>
    </ligand>
</feature>
<gene>
    <name evidence="10 16" type="primary">gpmI</name>
    <name evidence="16" type="ORF">EAL2_c15800</name>
</gene>
<proteinExistence type="inferred from homology"/>
<organism evidence="16 17">
    <name type="scientific">Peptoclostridium acidaminophilum DSM 3953</name>
    <dbReference type="NCBI Taxonomy" id="1286171"/>
    <lineage>
        <taxon>Bacteria</taxon>
        <taxon>Bacillati</taxon>
        <taxon>Bacillota</taxon>
        <taxon>Clostridia</taxon>
        <taxon>Peptostreptococcales</taxon>
        <taxon>Peptoclostridiaceae</taxon>
        <taxon>Peptoclostridium</taxon>
    </lineage>
</organism>
<dbReference type="STRING" id="1286171.EAL2_c15800"/>
<feature type="binding site" evidence="10 13">
    <location>
        <position position="440"/>
    </location>
    <ligand>
        <name>Mn(2+)</name>
        <dbReference type="ChEBI" id="CHEBI:29035"/>
        <label>2</label>
    </ligand>
</feature>
<evidence type="ECO:0000313" key="17">
    <source>
        <dbReference type="Proteomes" id="UP000019591"/>
    </source>
</evidence>
<dbReference type="UniPathway" id="UPA00109">
    <property type="reaction ID" value="UER00186"/>
</dbReference>
<comment type="subunit">
    <text evidence="10">Monomer.</text>
</comment>
<feature type="binding site" evidence="10 13">
    <location>
        <position position="399"/>
    </location>
    <ligand>
        <name>Mn(2+)</name>
        <dbReference type="ChEBI" id="CHEBI:29035"/>
        <label>1</label>
    </ligand>
</feature>
<feature type="binding site" evidence="10 13">
    <location>
        <position position="403"/>
    </location>
    <ligand>
        <name>Mn(2+)</name>
        <dbReference type="ChEBI" id="CHEBI:29035"/>
        <label>1</label>
    </ligand>
</feature>
<dbReference type="InterPro" id="IPR036646">
    <property type="entry name" value="PGAM_B_sf"/>
</dbReference>
<evidence type="ECO:0000256" key="3">
    <source>
        <dbReference type="ARBA" id="ARBA00008819"/>
    </source>
</evidence>
<dbReference type="PATRIC" id="fig|1286171.3.peg.1531"/>
<dbReference type="InterPro" id="IPR011258">
    <property type="entry name" value="BPG-indep_PGM_N"/>
</dbReference>
<dbReference type="GO" id="GO:0030145">
    <property type="term" value="F:manganese ion binding"/>
    <property type="evidence" value="ECO:0007669"/>
    <property type="project" value="UniProtKB-UniRule"/>
</dbReference>
<keyword evidence="7 10" id="KW-0464">Manganese</keyword>
<accession>W8T7K1</accession>
<feature type="binding site" evidence="10 12">
    <location>
        <position position="122"/>
    </location>
    <ligand>
        <name>substrate</name>
    </ligand>
</feature>
<dbReference type="GO" id="GO:0006096">
    <property type="term" value="P:glycolytic process"/>
    <property type="evidence" value="ECO:0007669"/>
    <property type="project" value="UniProtKB-UniRule"/>
</dbReference>
<keyword evidence="5 10" id="KW-0479">Metal-binding</keyword>
<evidence type="ECO:0000256" key="4">
    <source>
        <dbReference type="ARBA" id="ARBA00012026"/>
    </source>
</evidence>